<evidence type="ECO:0000313" key="1">
    <source>
        <dbReference type="EMBL" id="SOC58423.1"/>
    </source>
</evidence>
<protein>
    <submittedName>
        <fullName evidence="1">Uncharacterized protein</fullName>
    </submittedName>
</protein>
<dbReference type="EMBL" id="OBQK01000037">
    <property type="protein sequence ID" value="SOC58423.1"/>
    <property type="molecule type" value="Genomic_DNA"/>
</dbReference>
<organism evidence="1 2">
    <name type="scientific">Ornithinimicrobium cerasi</name>
    <dbReference type="NCBI Taxonomy" id="2248773"/>
    <lineage>
        <taxon>Bacteria</taxon>
        <taxon>Bacillati</taxon>
        <taxon>Actinomycetota</taxon>
        <taxon>Actinomycetes</taxon>
        <taxon>Micrococcales</taxon>
        <taxon>Ornithinimicrobiaceae</taxon>
        <taxon>Ornithinimicrobium</taxon>
    </lineage>
</organism>
<sequence>MGRWWRRNRGALLALPFVLVLAAGAGSYRVWNFWSPYELTDPVAGRSQEPVRFTHTLEDGSGPYTVDLTVTAADPVPAEHFTDQEGMMHYFPRTEGSRVWRTDLSVEADPGSPLTGCQVRLVDGRGRTTLYRTGSLGGEAVFGLPSSPCVPAATPGPSPDFGLGLDGTAQARPATYTVPVYVRTARDFVPERIEIWWQTPRHLSITVEPEETG</sequence>
<dbReference type="Proteomes" id="UP000219688">
    <property type="component" value="Unassembled WGS sequence"/>
</dbReference>
<evidence type="ECO:0000313" key="2">
    <source>
        <dbReference type="Proteomes" id="UP000219688"/>
    </source>
</evidence>
<reference evidence="2" key="1">
    <citation type="submission" date="2017-08" db="EMBL/GenBank/DDBJ databases">
        <authorList>
            <person name="Varghese N."/>
            <person name="Submissions S."/>
        </authorList>
    </citation>
    <scope>NUCLEOTIDE SEQUENCE [LARGE SCALE GENOMIC DNA]</scope>
    <source>
        <strain evidence="2">USBA17B2</strain>
    </source>
</reference>
<accession>A0A285VWU0</accession>
<dbReference type="AlphaFoldDB" id="A0A285VWU0"/>
<proteinExistence type="predicted"/>
<name>A0A285VWU0_9MICO</name>
<dbReference type="RefSeq" id="WP_097189475.1">
    <property type="nucleotide sequence ID" value="NZ_OBQK01000037.1"/>
</dbReference>
<gene>
    <name evidence="1" type="ORF">SAMN05421879_1376</name>
</gene>
<keyword evidence="2" id="KW-1185">Reference proteome</keyword>